<keyword evidence="6 12" id="KW-1133">Transmembrane helix</keyword>
<feature type="transmembrane region" description="Helical" evidence="12">
    <location>
        <begin position="82"/>
        <end position="103"/>
    </location>
</feature>
<evidence type="ECO:0000256" key="6">
    <source>
        <dbReference type="ARBA" id="ARBA00022989"/>
    </source>
</evidence>
<feature type="transmembrane region" description="Helical" evidence="12">
    <location>
        <begin position="56"/>
        <end position="76"/>
    </location>
</feature>
<keyword evidence="8" id="KW-0408">Iron</keyword>
<evidence type="ECO:0000256" key="4">
    <source>
        <dbReference type="ARBA" id="ARBA00022692"/>
    </source>
</evidence>
<proteinExistence type="inferred from homology"/>
<evidence type="ECO:0000256" key="10">
    <source>
        <dbReference type="ARBA" id="ARBA00023136"/>
    </source>
</evidence>
<dbReference type="InterPro" id="IPR005804">
    <property type="entry name" value="FA_desaturase_dom"/>
</dbReference>
<comment type="caution">
    <text evidence="14">The sequence shown here is derived from an EMBL/GenBank/DDBJ whole genome shotgun (WGS) entry which is preliminary data.</text>
</comment>
<evidence type="ECO:0000256" key="3">
    <source>
        <dbReference type="ARBA" id="ARBA00022516"/>
    </source>
</evidence>
<dbReference type="Proteomes" id="UP000248198">
    <property type="component" value="Unassembled WGS sequence"/>
</dbReference>
<feature type="domain" description="Fatty acid desaturase" evidence="13">
    <location>
        <begin position="87"/>
        <end position="302"/>
    </location>
</feature>
<evidence type="ECO:0000256" key="1">
    <source>
        <dbReference type="ARBA" id="ARBA00004141"/>
    </source>
</evidence>
<evidence type="ECO:0000256" key="11">
    <source>
        <dbReference type="ARBA" id="ARBA00023160"/>
    </source>
</evidence>
<organism evidence="14 15">
    <name type="scientific">Pedobacter nutrimenti</name>
    <dbReference type="NCBI Taxonomy" id="1241337"/>
    <lineage>
        <taxon>Bacteria</taxon>
        <taxon>Pseudomonadati</taxon>
        <taxon>Bacteroidota</taxon>
        <taxon>Sphingobacteriia</taxon>
        <taxon>Sphingobacteriales</taxon>
        <taxon>Sphingobacteriaceae</taxon>
        <taxon>Pedobacter</taxon>
    </lineage>
</organism>
<evidence type="ECO:0000313" key="15">
    <source>
        <dbReference type="Proteomes" id="UP000248198"/>
    </source>
</evidence>
<dbReference type="GO" id="GO:0006633">
    <property type="term" value="P:fatty acid biosynthetic process"/>
    <property type="evidence" value="ECO:0007669"/>
    <property type="project" value="UniProtKB-KW"/>
</dbReference>
<dbReference type="EMBL" id="QKLU01000001">
    <property type="protein sequence ID" value="PYF76743.1"/>
    <property type="molecule type" value="Genomic_DNA"/>
</dbReference>
<dbReference type="InterPro" id="IPR015876">
    <property type="entry name" value="Acyl-CoA_DS"/>
</dbReference>
<comment type="similarity">
    <text evidence="2">Belongs to the fatty acid desaturase type 2 family.</text>
</comment>
<evidence type="ECO:0000256" key="9">
    <source>
        <dbReference type="ARBA" id="ARBA00023098"/>
    </source>
</evidence>
<keyword evidence="11" id="KW-0275">Fatty acid biosynthesis</keyword>
<keyword evidence="4 12" id="KW-0812">Transmembrane</keyword>
<evidence type="ECO:0000256" key="2">
    <source>
        <dbReference type="ARBA" id="ARBA00008749"/>
    </source>
</evidence>
<reference evidence="14 15" key="1">
    <citation type="submission" date="2018-06" db="EMBL/GenBank/DDBJ databases">
        <title>Genomic Encyclopedia of Archaeal and Bacterial Type Strains, Phase II (KMG-II): from individual species to whole genera.</title>
        <authorList>
            <person name="Goeker M."/>
        </authorList>
    </citation>
    <scope>NUCLEOTIDE SEQUENCE [LARGE SCALE GENOMIC DNA]</scope>
    <source>
        <strain evidence="14 15">DSM 27372</strain>
    </source>
</reference>
<evidence type="ECO:0000259" key="13">
    <source>
        <dbReference type="Pfam" id="PF00487"/>
    </source>
</evidence>
<dbReference type="Pfam" id="PF00487">
    <property type="entry name" value="FA_desaturase"/>
    <property type="match status" value="1"/>
</dbReference>
<dbReference type="PANTHER" id="PTHR11351">
    <property type="entry name" value="ACYL-COA DESATURASE"/>
    <property type="match status" value="1"/>
</dbReference>
<dbReference type="AlphaFoldDB" id="A0A318UKZ6"/>
<evidence type="ECO:0000256" key="7">
    <source>
        <dbReference type="ARBA" id="ARBA00023002"/>
    </source>
</evidence>
<evidence type="ECO:0000313" key="14">
    <source>
        <dbReference type="EMBL" id="PYF76743.1"/>
    </source>
</evidence>
<keyword evidence="5" id="KW-0276">Fatty acid metabolism</keyword>
<evidence type="ECO:0000256" key="8">
    <source>
        <dbReference type="ARBA" id="ARBA00023004"/>
    </source>
</evidence>
<keyword evidence="9" id="KW-0443">Lipid metabolism</keyword>
<accession>A0A318UKZ6</accession>
<evidence type="ECO:0000256" key="12">
    <source>
        <dbReference type="SAM" id="Phobius"/>
    </source>
</evidence>
<gene>
    <name evidence="14" type="ORF">B0O44_101215</name>
</gene>
<dbReference type="PANTHER" id="PTHR11351:SF31">
    <property type="entry name" value="DESATURASE 1, ISOFORM A-RELATED"/>
    <property type="match status" value="1"/>
</dbReference>
<protein>
    <submittedName>
        <fullName evidence="14">Stearoyl-CoA desaturase (Delta-9 desaturase)</fullName>
    </submittedName>
</protein>
<keyword evidence="10 12" id="KW-0472">Membrane</keyword>
<name>A0A318UKZ6_9SPHI</name>
<feature type="transmembrane region" description="Helical" evidence="12">
    <location>
        <begin position="225"/>
        <end position="251"/>
    </location>
</feature>
<comment type="subcellular location">
    <subcellularLocation>
        <location evidence="1">Membrane</location>
        <topology evidence="1">Multi-pass membrane protein</topology>
    </subcellularLocation>
</comment>
<keyword evidence="3" id="KW-0444">Lipid biosynthesis</keyword>
<sequence length="376" mass="44162">MYFQQNYILMAYLDRVLDPPVYGWSDSEGMLSKPTSKQLLTEFFKRLNIFRCKKNWLAFFSWSRVILLVPLVFLFFFKFFTIPLLVVFFIYSMIAMGTHGTIWHHRYCTHQAYTFRNKFWRFLTQNLTISMIPEEIYVVSHHVHHAKSDQPGDPYNASGGFLYCFLADVNHQPIAKSLSEEDYNRTVGLMKHTGVNANNYTQYLKWGSVTHPGLALMYCVMNWSFWYVLFFLIGGHALGCTIFASAAFWAVGVRTFNYEGHGKGEDKRRTGIDFNQKDMSINQLWPGFVAGEWHNNHHLYPKSARTGFLPHQIDFAWYYIWVLNKLGLVTSYHDSKKDFHHRYAKPYKRKKQENDEVQEQVAEPAVKLRSADQVML</sequence>
<dbReference type="GO" id="GO:0016020">
    <property type="term" value="C:membrane"/>
    <property type="evidence" value="ECO:0007669"/>
    <property type="project" value="UniProtKB-SubCell"/>
</dbReference>
<evidence type="ECO:0000256" key="5">
    <source>
        <dbReference type="ARBA" id="ARBA00022832"/>
    </source>
</evidence>
<dbReference type="GO" id="GO:0016717">
    <property type="term" value="F:oxidoreductase activity, acting on paired donors, with oxidation of a pair of donors resulting in the reduction of molecular oxygen to two molecules of water"/>
    <property type="evidence" value="ECO:0007669"/>
    <property type="project" value="InterPro"/>
</dbReference>
<keyword evidence="15" id="KW-1185">Reference proteome</keyword>
<keyword evidence="7" id="KW-0560">Oxidoreductase</keyword>